<feature type="domain" description="Beta-lactamase class A catalytic" evidence="1">
    <location>
        <begin position="38"/>
        <end position="282"/>
    </location>
</feature>
<dbReference type="Gene3D" id="3.40.710.10">
    <property type="entry name" value="DD-peptidase/beta-lactamase superfamily"/>
    <property type="match status" value="1"/>
</dbReference>
<sequence>MNARPQYRPAHVADDGDLLDVAEAIAADWAALGVRGSFLARRIDTGEQLGFDVDEPVPLASVVKVPLALVALDRIATGELDPAQPVTVDPATSSVGSTGLAAFRYPATVAVGDLLLMMLSVSDNASADALFDLVPVEDVDARLRAWECAGIRVRHRLNRMYECAAGAAGDDFSLALELAVRDDRTGRHTIETLDPAYANVGTATALVDLLQRVWRDRIAHPDATAELRRLMGLQVFTQRLASELRADTLRMSGKTGTFLHLRHEIGVVEAESGDRVAMAALTRSDRRAGLAPDIDLAIGTGARRAFEALRR</sequence>
<reference evidence="2" key="1">
    <citation type="submission" date="2022-10" db="EMBL/GenBank/DDBJ databases">
        <authorList>
            <person name="Mo P."/>
        </authorList>
    </citation>
    <scope>NUCLEOTIDE SEQUENCE</scope>
    <source>
        <strain evidence="2">HUAS 13-4</strain>
    </source>
</reference>
<dbReference type="InterPro" id="IPR045155">
    <property type="entry name" value="Beta-lactam_cat"/>
</dbReference>
<proteinExistence type="predicted"/>
<dbReference type="RefSeq" id="WP_263234160.1">
    <property type="nucleotide sequence ID" value="NZ_CP106793.1"/>
</dbReference>
<organism evidence="2 3">
    <name type="scientific">Streptomyces cynarae</name>
    <dbReference type="NCBI Taxonomy" id="2981134"/>
    <lineage>
        <taxon>Bacteria</taxon>
        <taxon>Bacillati</taxon>
        <taxon>Actinomycetota</taxon>
        <taxon>Actinomycetes</taxon>
        <taxon>Kitasatosporales</taxon>
        <taxon>Streptomycetaceae</taxon>
        <taxon>Streptomyces</taxon>
    </lineage>
</organism>
<protein>
    <submittedName>
        <fullName evidence="2">Class A beta-lactamase-related serine hydrolase</fullName>
    </submittedName>
</protein>
<keyword evidence="3" id="KW-1185">Reference proteome</keyword>
<accession>A0ABY6EBH9</accession>
<gene>
    <name evidence="2" type="ORF">N8I84_38400</name>
</gene>
<dbReference type="PANTHER" id="PTHR35333:SF3">
    <property type="entry name" value="BETA-LACTAMASE-TYPE TRANSPEPTIDASE FOLD CONTAINING PROTEIN"/>
    <property type="match status" value="1"/>
</dbReference>
<evidence type="ECO:0000313" key="2">
    <source>
        <dbReference type="EMBL" id="UXY23925.1"/>
    </source>
</evidence>
<dbReference type="SUPFAM" id="SSF56601">
    <property type="entry name" value="beta-lactamase/transpeptidase-like"/>
    <property type="match status" value="1"/>
</dbReference>
<dbReference type="Proteomes" id="UP001061298">
    <property type="component" value="Chromosome"/>
</dbReference>
<evidence type="ECO:0000313" key="3">
    <source>
        <dbReference type="Proteomes" id="UP001061298"/>
    </source>
</evidence>
<dbReference type="InterPro" id="IPR012338">
    <property type="entry name" value="Beta-lactam/transpept-like"/>
</dbReference>
<dbReference type="Pfam" id="PF13354">
    <property type="entry name" value="Beta-lactamase2"/>
    <property type="match status" value="1"/>
</dbReference>
<name>A0ABY6EBH9_9ACTN</name>
<dbReference type="PANTHER" id="PTHR35333">
    <property type="entry name" value="BETA-LACTAMASE"/>
    <property type="match status" value="1"/>
</dbReference>
<dbReference type="InterPro" id="IPR000871">
    <property type="entry name" value="Beta-lactam_class-A"/>
</dbReference>
<evidence type="ECO:0000259" key="1">
    <source>
        <dbReference type="Pfam" id="PF13354"/>
    </source>
</evidence>
<keyword evidence="2" id="KW-0378">Hydrolase</keyword>
<dbReference type="EMBL" id="CP106793">
    <property type="protein sequence ID" value="UXY23925.1"/>
    <property type="molecule type" value="Genomic_DNA"/>
</dbReference>
<dbReference type="GO" id="GO:0016787">
    <property type="term" value="F:hydrolase activity"/>
    <property type="evidence" value="ECO:0007669"/>
    <property type="project" value="UniProtKB-KW"/>
</dbReference>